<keyword evidence="2" id="KW-0413">Isomerase</keyword>
<dbReference type="RefSeq" id="WP_021596539.1">
    <property type="nucleotide sequence ID" value="NZ_CP083237.1"/>
</dbReference>
<accession>A0A1I5GWA8</accession>
<dbReference type="STRING" id="1993.SAMN04489713_105438"/>
<dbReference type="OrthoDB" id="459617at2"/>
<dbReference type="InParanoid" id="A0A1I5GWA8"/>
<dbReference type="InterPro" id="IPR037401">
    <property type="entry name" value="SnoaL-like"/>
</dbReference>
<evidence type="ECO:0000313" key="2">
    <source>
        <dbReference type="EMBL" id="SFO40106.1"/>
    </source>
</evidence>
<reference evidence="2 3" key="1">
    <citation type="submission" date="2016-10" db="EMBL/GenBank/DDBJ databases">
        <authorList>
            <person name="de Groot N.N."/>
        </authorList>
    </citation>
    <scope>NUCLEOTIDE SEQUENCE [LARGE SCALE GENOMIC DNA]</scope>
    <source>
        <strain evidence="2 3">DSM 43067</strain>
    </source>
</reference>
<dbReference type="InterPro" id="IPR032710">
    <property type="entry name" value="NTF2-like_dom_sf"/>
</dbReference>
<dbReference type="Gene3D" id="3.10.450.50">
    <property type="match status" value="1"/>
</dbReference>
<dbReference type="Proteomes" id="UP000183413">
    <property type="component" value="Unassembled WGS sequence"/>
</dbReference>
<proteinExistence type="predicted"/>
<name>A0A1I5GWA8_9ACTN</name>
<dbReference type="AlphaFoldDB" id="A0A1I5GWA8"/>
<sequence>MTGRTLARAYLGALERGDLDEILALFHPDAVVHSPLYGPSPAAEFYPRLLADTGSAELHLRGATEGERLVGVWFRFDWTLPSGTPAGFECVDMLELDGDGLITTLRIFYDTVTTRTAFERETGGSWRDTP</sequence>
<dbReference type="GeneID" id="99652340"/>
<dbReference type="eggNOG" id="COG3631">
    <property type="taxonomic scope" value="Bacteria"/>
</dbReference>
<feature type="domain" description="SnoaL-like" evidence="1">
    <location>
        <begin position="7"/>
        <end position="103"/>
    </location>
</feature>
<gene>
    <name evidence="2" type="ORF">SAMN04489713_105438</name>
</gene>
<evidence type="ECO:0000313" key="3">
    <source>
        <dbReference type="Proteomes" id="UP000183413"/>
    </source>
</evidence>
<dbReference type="SUPFAM" id="SSF54427">
    <property type="entry name" value="NTF2-like"/>
    <property type="match status" value="1"/>
</dbReference>
<keyword evidence="3" id="KW-1185">Reference proteome</keyword>
<dbReference type="EMBL" id="FOVH01000005">
    <property type="protein sequence ID" value="SFO40106.1"/>
    <property type="molecule type" value="Genomic_DNA"/>
</dbReference>
<protein>
    <submittedName>
        <fullName evidence="2">Ketosteroid isomerase-related protein</fullName>
    </submittedName>
</protein>
<evidence type="ECO:0000259" key="1">
    <source>
        <dbReference type="Pfam" id="PF12680"/>
    </source>
</evidence>
<dbReference type="Pfam" id="PF12680">
    <property type="entry name" value="SnoaL_2"/>
    <property type="match status" value="1"/>
</dbReference>
<dbReference type="GO" id="GO:0016853">
    <property type="term" value="F:isomerase activity"/>
    <property type="evidence" value="ECO:0007669"/>
    <property type="project" value="UniProtKB-KW"/>
</dbReference>
<organism evidence="2 3">
    <name type="scientific">Actinomadura madurae</name>
    <dbReference type="NCBI Taxonomy" id="1993"/>
    <lineage>
        <taxon>Bacteria</taxon>
        <taxon>Bacillati</taxon>
        <taxon>Actinomycetota</taxon>
        <taxon>Actinomycetes</taxon>
        <taxon>Streptosporangiales</taxon>
        <taxon>Thermomonosporaceae</taxon>
        <taxon>Actinomadura</taxon>
    </lineage>
</organism>